<dbReference type="GO" id="GO:0005829">
    <property type="term" value="C:cytosol"/>
    <property type="evidence" value="ECO:0007669"/>
    <property type="project" value="TreeGrafter"/>
</dbReference>
<dbReference type="EMBL" id="UINC01066400">
    <property type="protein sequence ID" value="SVB97073.1"/>
    <property type="molecule type" value="Genomic_DNA"/>
</dbReference>
<organism evidence="3">
    <name type="scientific">marine metagenome</name>
    <dbReference type="NCBI Taxonomy" id="408172"/>
    <lineage>
        <taxon>unclassified sequences</taxon>
        <taxon>metagenomes</taxon>
        <taxon>ecological metagenomes</taxon>
    </lineage>
</organism>
<dbReference type="InterPro" id="IPR005814">
    <property type="entry name" value="Aminotrans_3"/>
</dbReference>
<dbReference type="PANTHER" id="PTHR43094">
    <property type="entry name" value="AMINOTRANSFERASE"/>
    <property type="match status" value="1"/>
</dbReference>
<dbReference type="CDD" id="cd00610">
    <property type="entry name" value="OAT_like"/>
    <property type="match status" value="1"/>
</dbReference>
<evidence type="ECO:0000313" key="3">
    <source>
        <dbReference type="EMBL" id="SVB97073.1"/>
    </source>
</evidence>
<evidence type="ECO:0000256" key="2">
    <source>
        <dbReference type="ARBA" id="ARBA00022898"/>
    </source>
</evidence>
<dbReference type="InterPro" id="IPR015422">
    <property type="entry name" value="PyrdxlP-dep_Trfase_small"/>
</dbReference>
<evidence type="ECO:0008006" key="4">
    <source>
        <dbReference type="Google" id="ProtNLM"/>
    </source>
</evidence>
<gene>
    <name evidence="3" type="ORF">METZ01_LOCUS249927</name>
</gene>
<dbReference type="InterPro" id="IPR015424">
    <property type="entry name" value="PyrdxlP-dep_Trfase"/>
</dbReference>
<dbReference type="Gene3D" id="3.90.1150.10">
    <property type="entry name" value="Aspartate Aminotransferase, domain 1"/>
    <property type="match status" value="1"/>
</dbReference>
<comment type="similarity">
    <text evidence="1">Belongs to the class-III pyridoxal-phosphate-dependent aminotransferase family.</text>
</comment>
<dbReference type="InterPro" id="IPR015421">
    <property type="entry name" value="PyrdxlP-dep_Trfase_major"/>
</dbReference>
<dbReference type="Gene3D" id="3.40.640.10">
    <property type="entry name" value="Type I PLP-dependent aspartate aminotransferase-like (Major domain)"/>
    <property type="match status" value="1"/>
</dbReference>
<protein>
    <recommendedName>
        <fullName evidence="4">Aspartate aminotransferase family protein</fullName>
    </recommendedName>
</protein>
<name>A0A382IDR5_9ZZZZ</name>
<evidence type="ECO:0000256" key="1">
    <source>
        <dbReference type="ARBA" id="ARBA00008954"/>
    </source>
</evidence>
<reference evidence="3" key="1">
    <citation type="submission" date="2018-05" db="EMBL/GenBank/DDBJ databases">
        <authorList>
            <person name="Lanie J.A."/>
            <person name="Ng W.-L."/>
            <person name="Kazmierczak K.M."/>
            <person name="Andrzejewski T.M."/>
            <person name="Davidsen T.M."/>
            <person name="Wayne K.J."/>
            <person name="Tettelin H."/>
            <person name="Glass J.I."/>
            <person name="Rusch D."/>
            <person name="Podicherti R."/>
            <person name="Tsui H.-C.T."/>
            <person name="Winkler M.E."/>
        </authorList>
    </citation>
    <scope>NUCLEOTIDE SEQUENCE</scope>
</reference>
<dbReference type="GO" id="GO:0030170">
    <property type="term" value="F:pyridoxal phosphate binding"/>
    <property type="evidence" value="ECO:0007669"/>
    <property type="project" value="InterPro"/>
</dbReference>
<dbReference type="Pfam" id="PF00202">
    <property type="entry name" value="Aminotran_3"/>
    <property type="match status" value="1"/>
</dbReference>
<sequence length="303" mass="33643">MSSVFYRDPGSTYPVAERGEGMYVYDASGHKYLDMSGGAAVSCLGHSHPEVVRAIQQQANRLSFAHTAFFTNKPQEELAERLAARFTEKGAKVWFTSGGSESNESALKMAWLYWRAKGKPEKTIIISREFSYHGGTFGATSISGNLFRRSPYEKVLLNWPRIAPCYAYRHKSDDETDRDYGRRVANDLDKAIRVTGAENVAAFIAEPVVGATLGVVPPVPGYFEEIRRICDEHQILFIADEVMCGSGRCGTFYTIDQENVVPDMVSTAKGLGGGYQPIGAVIARKEIYKTIRDHKKDLAHDHT</sequence>
<accession>A0A382IDR5</accession>
<proteinExistence type="inferred from homology"/>
<dbReference type="GO" id="GO:0008483">
    <property type="term" value="F:transaminase activity"/>
    <property type="evidence" value="ECO:0007669"/>
    <property type="project" value="InterPro"/>
</dbReference>
<keyword evidence="2" id="KW-0663">Pyridoxal phosphate</keyword>
<dbReference type="SUPFAM" id="SSF53383">
    <property type="entry name" value="PLP-dependent transferases"/>
    <property type="match status" value="1"/>
</dbReference>
<dbReference type="PANTHER" id="PTHR43094:SF1">
    <property type="entry name" value="AMINOTRANSFERASE CLASS-III"/>
    <property type="match status" value="1"/>
</dbReference>
<feature type="non-terminal residue" evidence="3">
    <location>
        <position position="303"/>
    </location>
</feature>
<dbReference type="AlphaFoldDB" id="A0A382IDR5"/>